<reference evidence="1 2" key="1">
    <citation type="submission" date="2015-04" db="EMBL/GenBank/DDBJ databases">
        <title>Complete genome sequence of Schizopora paradoxa KUC8140, a cosmopolitan wood degrader in East Asia.</title>
        <authorList>
            <consortium name="DOE Joint Genome Institute"/>
            <person name="Min B."/>
            <person name="Park H."/>
            <person name="Jang Y."/>
            <person name="Kim J.-J."/>
            <person name="Kim K.H."/>
            <person name="Pangilinan J."/>
            <person name="Lipzen A."/>
            <person name="Riley R."/>
            <person name="Grigoriev I.V."/>
            <person name="Spatafora J.W."/>
            <person name="Choi I.-G."/>
        </authorList>
    </citation>
    <scope>NUCLEOTIDE SEQUENCE [LARGE SCALE GENOMIC DNA]</scope>
    <source>
        <strain evidence="1 2">KUC8140</strain>
    </source>
</reference>
<dbReference type="AlphaFoldDB" id="A0A0H2RK04"/>
<dbReference type="InParanoid" id="A0A0H2RK04"/>
<dbReference type="OrthoDB" id="3270336at2759"/>
<dbReference type="Proteomes" id="UP000053477">
    <property type="component" value="Unassembled WGS sequence"/>
</dbReference>
<proteinExistence type="predicted"/>
<gene>
    <name evidence="1" type="ORF">SCHPADRAFT_947165</name>
</gene>
<protein>
    <submittedName>
        <fullName evidence="1">Uncharacterized protein</fullName>
    </submittedName>
</protein>
<evidence type="ECO:0000313" key="2">
    <source>
        <dbReference type="Proteomes" id="UP000053477"/>
    </source>
</evidence>
<sequence>MMHGNSALPVFDPFLEYMFFRFGFVFPSGGLDYQNCDSWLPSVFIFKAEHFCDWENRVGAFMQTLRSRLVWKVGGVLWRLALHFAETLDSAFASLDAVPGNTVRSVTPENLEEVLTEEEVNPLIGLCLIAPLDPTLMANKNVSLCPHPRYRGAMFDNGGWTPSNEN</sequence>
<dbReference type="EMBL" id="KQ086359">
    <property type="protein sequence ID" value="KLO05126.1"/>
    <property type="molecule type" value="Genomic_DNA"/>
</dbReference>
<evidence type="ECO:0000313" key="1">
    <source>
        <dbReference type="EMBL" id="KLO05126.1"/>
    </source>
</evidence>
<name>A0A0H2RK04_9AGAM</name>
<organism evidence="1 2">
    <name type="scientific">Schizopora paradoxa</name>
    <dbReference type="NCBI Taxonomy" id="27342"/>
    <lineage>
        <taxon>Eukaryota</taxon>
        <taxon>Fungi</taxon>
        <taxon>Dikarya</taxon>
        <taxon>Basidiomycota</taxon>
        <taxon>Agaricomycotina</taxon>
        <taxon>Agaricomycetes</taxon>
        <taxon>Hymenochaetales</taxon>
        <taxon>Schizoporaceae</taxon>
        <taxon>Schizopora</taxon>
    </lineage>
</organism>
<accession>A0A0H2RK04</accession>
<keyword evidence="2" id="KW-1185">Reference proteome</keyword>